<dbReference type="EMBL" id="BAABDQ010000054">
    <property type="protein sequence ID" value="GAA3616477.1"/>
    <property type="molecule type" value="Genomic_DNA"/>
</dbReference>
<protein>
    <submittedName>
        <fullName evidence="3">Uncharacterized protein</fullName>
    </submittedName>
</protein>
<reference evidence="4" key="1">
    <citation type="journal article" date="2019" name="Int. J. Syst. Evol. Microbiol.">
        <title>The Global Catalogue of Microorganisms (GCM) 10K type strain sequencing project: providing services to taxonomists for standard genome sequencing and annotation.</title>
        <authorList>
            <consortium name="The Broad Institute Genomics Platform"/>
            <consortium name="The Broad Institute Genome Sequencing Center for Infectious Disease"/>
            <person name="Wu L."/>
            <person name="Ma J."/>
        </authorList>
    </citation>
    <scope>NUCLEOTIDE SEQUENCE [LARGE SCALE GENOMIC DNA]</scope>
    <source>
        <strain evidence="4">JCM 17326</strain>
    </source>
</reference>
<keyword evidence="2" id="KW-0472">Membrane</keyword>
<comment type="caution">
    <text evidence="3">The sequence shown here is derived from an EMBL/GenBank/DDBJ whole genome shotgun (WGS) entry which is preliminary data.</text>
</comment>
<feature type="compositionally biased region" description="Polar residues" evidence="1">
    <location>
        <begin position="555"/>
        <end position="576"/>
    </location>
</feature>
<gene>
    <name evidence="3" type="ORF">GCM10022419_122280</name>
</gene>
<keyword evidence="4" id="KW-1185">Reference proteome</keyword>
<feature type="transmembrane region" description="Helical" evidence="2">
    <location>
        <begin position="148"/>
        <end position="170"/>
    </location>
</feature>
<accession>A0ABP6ZS52</accession>
<evidence type="ECO:0000313" key="3">
    <source>
        <dbReference type="EMBL" id="GAA3616477.1"/>
    </source>
</evidence>
<dbReference type="Proteomes" id="UP001500630">
    <property type="component" value="Unassembled WGS sequence"/>
</dbReference>
<evidence type="ECO:0000313" key="4">
    <source>
        <dbReference type="Proteomes" id="UP001500630"/>
    </source>
</evidence>
<sequence>MSDDAHSPGRQPAHPRGKAARQLCAGVYFDRDFRDSVIWRVLLDPAHRVAPSYGFDLVPVVGHAKRALMLEVLERLGFLSVFVGAWLALPALAITVVCILLLWLALRRLARTLPAVGRRRALEAIDDFLHRTRYRRHKRGLEELQREVKLLTMACLALFVVPILAAALQHRPAENVLAMAALLVAALALFAFTGAASRRLSANRMWVSDSLGIGRPSRRMQRIREQQASEYAIYRRPVPESEEDDEGKDEDDISLRLTSYFEDRQDIFVGAGELVHKWLPPLTVPLLPKQGTPENTDNVRDFEPDELIDVLHKAVEEVGGGGEPTSLPGLSIGDRIYVEEMVLSNDRDRLRRTLDPEERRKIINTPYGPFHHFLEISTSPTGEVVVTVFVRVTIKARTLCLDFAACALTRLPRNYEILDHYGERGWVSVVREGLKAVLRLPDEILAMRRIAGVPRLFLGWLLARIDWTVLPHRGSAVGTAHRVREDRATPWQDAEHDRAEILGLMKIIEQRLLWATEKFLEAHGVDTSDFKKRAQTIISATVLNMGRMEIRDSAIGQNASRTNQYRTNQYRSNQQHEPNDQGDGERS</sequence>
<feature type="transmembrane region" description="Helical" evidence="2">
    <location>
        <begin position="78"/>
        <end position="104"/>
    </location>
</feature>
<proteinExistence type="predicted"/>
<name>A0ABP6ZS52_9ACTN</name>
<evidence type="ECO:0000256" key="1">
    <source>
        <dbReference type="SAM" id="MobiDB-lite"/>
    </source>
</evidence>
<feature type="region of interest" description="Disordered" evidence="1">
    <location>
        <begin position="554"/>
        <end position="587"/>
    </location>
</feature>
<feature type="compositionally biased region" description="Basic and acidic residues" evidence="1">
    <location>
        <begin position="577"/>
        <end position="587"/>
    </location>
</feature>
<evidence type="ECO:0000256" key="2">
    <source>
        <dbReference type="SAM" id="Phobius"/>
    </source>
</evidence>
<organism evidence="3 4">
    <name type="scientific">Nonomuraea rosea</name>
    <dbReference type="NCBI Taxonomy" id="638574"/>
    <lineage>
        <taxon>Bacteria</taxon>
        <taxon>Bacillati</taxon>
        <taxon>Actinomycetota</taxon>
        <taxon>Actinomycetes</taxon>
        <taxon>Streptosporangiales</taxon>
        <taxon>Streptosporangiaceae</taxon>
        <taxon>Nonomuraea</taxon>
    </lineage>
</organism>
<keyword evidence="2" id="KW-1133">Transmembrane helix</keyword>
<dbReference type="RefSeq" id="WP_345577377.1">
    <property type="nucleotide sequence ID" value="NZ_BAABDQ010000054.1"/>
</dbReference>
<feature type="transmembrane region" description="Helical" evidence="2">
    <location>
        <begin position="176"/>
        <end position="196"/>
    </location>
</feature>
<keyword evidence="2" id="KW-0812">Transmembrane</keyword>